<proteinExistence type="inferred from homology"/>
<gene>
    <name evidence="5" type="ORF">PR017_22665</name>
</gene>
<dbReference type="Pfam" id="PF01425">
    <property type="entry name" value="Amidase"/>
    <property type="match status" value="1"/>
</dbReference>
<evidence type="ECO:0000256" key="3">
    <source>
        <dbReference type="ARBA" id="ARBA00021874"/>
    </source>
</evidence>
<keyword evidence="5" id="KW-0614">Plasmid</keyword>
<comment type="function">
    <text evidence="1">Hydrolyzes indole-3-acetamide (IAM) into indole-3-acetic acid (IAA).</text>
</comment>
<comment type="similarity">
    <text evidence="2">Belongs to the amidase family.</text>
</comment>
<evidence type="ECO:0000256" key="2">
    <source>
        <dbReference type="ARBA" id="ARBA00009199"/>
    </source>
</evidence>
<organism evidence="5 6">
    <name type="scientific">Rhizobium tumorigenes</name>
    <dbReference type="NCBI Taxonomy" id="2041385"/>
    <lineage>
        <taxon>Bacteria</taxon>
        <taxon>Pseudomonadati</taxon>
        <taxon>Pseudomonadota</taxon>
        <taxon>Alphaproteobacteria</taxon>
        <taxon>Hyphomicrobiales</taxon>
        <taxon>Rhizobiaceae</taxon>
        <taxon>Rhizobium/Agrobacterium group</taxon>
        <taxon>Rhizobium</taxon>
    </lineage>
</organism>
<dbReference type="PROSITE" id="PS00571">
    <property type="entry name" value="AMIDASES"/>
    <property type="match status" value="1"/>
</dbReference>
<dbReference type="InterPro" id="IPR036928">
    <property type="entry name" value="AS_sf"/>
</dbReference>
<dbReference type="InterPro" id="IPR000120">
    <property type="entry name" value="Amidase"/>
</dbReference>
<dbReference type="Proteomes" id="UP000249499">
    <property type="component" value="Plasmid pTi1078"/>
</dbReference>
<dbReference type="EMBL" id="CP117257">
    <property type="protein sequence ID" value="WFR98177.1"/>
    <property type="molecule type" value="Genomic_DNA"/>
</dbReference>
<dbReference type="Gene3D" id="3.90.1300.10">
    <property type="entry name" value="Amidase signature (AS) domain"/>
    <property type="match status" value="1"/>
</dbReference>
<dbReference type="KEGG" id="rtu:PR017_22665"/>
<evidence type="ECO:0000259" key="4">
    <source>
        <dbReference type="Pfam" id="PF01425"/>
    </source>
</evidence>
<reference evidence="6" key="2">
    <citation type="journal article" date="2023" name="MicrobiologyOpen">
        <title>Genomics of the tumorigenes clade of the family Rhizobiaceae and description of Rhizobium rhododendri sp. nov.</title>
        <authorList>
            <person name="Kuzmanovic N."/>
            <person name="diCenzo G.C."/>
            <person name="Bunk B."/>
            <person name="Sproeer C."/>
            <person name="Fruehling A."/>
            <person name="Neumann-Schaal M."/>
            <person name="Overmann J."/>
            <person name="Smalla K."/>
        </authorList>
    </citation>
    <scope>NUCLEOTIDE SEQUENCE [LARGE SCALE GENOMIC DNA]</scope>
    <source>
        <strain evidence="6">1078</strain>
        <plasmid evidence="6">pTi1078</plasmid>
    </source>
</reference>
<dbReference type="PANTHER" id="PTHR11895">
    <property type="entry name" value="TRANSAMIDASE"/>
    <property type="match status" value="1"/>
</dbReference>
<feature type="domain" description="Amidase" evidence="4">
    <location>
        <begin position="58"/>
        <end position="433"/>
    </location>
</feature>
<reference evidence="5 6" key="1">
    <citation type="journal article" date="2018" name="Sci. Rep.">
        <title>Rhizobium tumorigenes sp. nov., a novel plant tumorigenic bacterium isolated from cane gall tumors on thornless blackberry.</title>
        <authorList>
            <person name="Kuzmanovi N."/>
            <person name="Smalla K."/>
            <person name="Gronow S."/>
            <person name="PuBawska J."/>
        </authorList>
    </citation>
    <scope>NUCLEOTIDE SEQUENCE [LARGE SCALE GENOMIC DNA]</scope>
    <source>
        <strain evidence="5 6">1078</strain>
    </source>
</reference>
<name>A0AAF1KH99_9HYPH</name>
<dbReference type="SUPFAM" id="SSF75304">
    <property type="entry name" value="Amidase signature (AS) enzymes"/>
    <property type="match status" value="1"/>
</dbReference>
<dbReference type="GO" id="GO:0003824">
    <property type="term" value="F:catalytic activity"/>
    <property type="evidence" value="ECO:0007669"/>
    <property type="project" value="InterPro"/>
</dbReference>
<dbReference type="AlphaFoldDB" id="A0AAF1KH99"/>
<evidence type="ECO:0000313" key="5">
    <source>
        <dbReference type="EMBL" id="WFR98177.1"/>
    </source>
</evidence>
<dbReference type="PANTHER" id="PTHR11895:SF151">
    <property type="entry name" value="GLUTAMYL-TRNA(GLN) AMIDOTRANSFERASE SUBUNIT A"/>
    <property type="match status" value="1"/>
</dbReference>
<dbReference type="RefSeq" id="WP_111220954.1">
    <property type="nucleotide sequence ID" value="NZ_CP117257.1"/>
</dbReference>
<sequence length="446" mass="47193">MFATSNIEKICHQIHARETSVLEIRESTLAAMLRHSQLNCFIQERGIEQSFTKPDAACVDAPLFGIPVSFKDNICVEGQPVTVGTSAMAACIAPRDAEIVRQLKALGAVVSGKNNMHELSFGITSVNAQWGTVGNPAAPGYCAGGSSGGGAAAVAAGIVLLAVGTDTGGSVRIPASFCGITGFRPTSGRWSSSGIIPVSRTKDSPGLLTRSAADALFVYSHLSSDEPMTAPDKSPLRIGLPSSLWTGLDADVKSVCRAAIDSLKSVEHQCVEVDDTSILELSRTITFTVPLYEFFLDFPRTLVSLGWEEKISEVFEDIRDENVRGIIHAHLGGGLITPANYAEAISNVGRLRRKINALFDLGDIDLLAYPTVPQAVPLVSEAAHPDIFAECIRNTDLASNAALPSITIPVAPKGALPVGLSFDAACGKDRYLLEAATGLEKVISYK</sequence>
<dbReference type="InterPro" id="IPR020556">
    <property type="entry name" value="Amidase_CS"/>
</dbReference>
<geneLocation type="plasmid" evidence="5 6">
    <name>pTi1078</name>
</geneLocation>
<evidence type="ECO:0000256" key="1">
    <source>
        <dbReference type="ARBA" id="ARBA00003871"/>
    </source>
</evidence>
<evidence type="ECO:0000313" key="6">
    <source>
        <dbReference type="Proteomes" id="UP000249499"/>
    </source>
</evidence>
<accession>A0AAF1KH99</accession>
<protein>
    <recommendedName>
        <fullName evidence="3">Indoleacetamide hydrolase</fullName>
    </recommendedName>
</protein>
<dbReference type="InterPro" id="IPR023631">
    <property type="entry name" value="Amidase_dom"/>
</dbReference>
<keyword evidence="6" id="KW-1185">Reference proteome</keyword>